<dbReference type="HOGENOM" id="CLU_024572_2_0_9"/>
<comment type="cofactor">
    <cofactor evidence="1">
        <name>Ca(2+)</name>
        <dbReference type="ChEBI" id="CHEBI:29108"/>
    </cofactor>
</comment>
<dbReference type="GO" id="GO:0004553">
    <property type="term" value="F:hydrolase activity, hydrolyzing O-glycosyl compounds"/>
    <property type="evidence" value="ECO:0007669"/>
    <property type="project" value="InterPro"/>
</dbReference>
<evidence type="ECO:0000313" key="11">
    <source>
        <dbReference type="Proteomes" id="UP000006190"/>
    </source>
</evidence>
<comment type="similarity">
    <text evidence="2">Belongs to the glycosyl hydrolase 13 family.</text>
</comment>
<keyword evidence="8" id="KW-0106">Calcium</keyword>
<dbReference type="RefSeq" id="WP_006308697.1">
    <property type="nucleotide sequence ID" value="NZ_JH601133.1"/>
</dbReference>
<dbReference type="CDD" id="cd11318">
    <property type="entry name" value="AmyAc_bac_fung_AmyA"/>
    <property type="match status" value="1"/>
</dbReference>
<evidence type="ECO:0000256" key="2">
    <source>
        <dbReference type="ARBA" id="ARBA00008061"/>
    </source>
</evidence>
<dbReference type="PIRSF" id="PIRSF001021">
    <property type="entry name" value="Alph-amls_thrmst"/>
    <property type="match status" value="1"/>
</dbReference>
<evidence type="ECO:0000256" key="1">
    <source>
        <dbReference type="ARBA" id="ARBA00001913"/>
    </source>
</evidence>
<accession>H3NII1</accession>
<dbReference type="NCBIfam" id="NF006969">
    <property type="entry name" value="PRK09441.1-2"/>
    <property type="match status" value="1"/>
</dbReference>
<keyword evidence="11" id="KW-1185">Reference proteome</keyword>
<feature type="active site" description="Nucleophile" evidence="7">
    <location>
        <position position="235"/>
    </location>
</feature>
<reference evidence="10 11" key="1">
    <citation type="submission" date="2012-01" db="EMBL/GenBank/DDBJ databases">
        <title>The Genome Sequence of Facklamia languida CCUG 37842.</title>
        <authorList>
            <consortium name="The Broad Institute Genome Sequencing Platform"/>
            <person name="Earl A."/>
            <person name="Ward D."/>
            <person name="Feldgarden M."/>
            <person name="Gevers D."/>
            <person name="Huys G."/>
            <person name="Young S.K."/>
            <person name="Zeng Q."/>
            <person name="Gargeya S."/>
            <person name="Fitzgerald M."/>
            <person name="Haas B."/>
            <person name="Abouelleil A."/>
            <person name="Alvarado L."/>
            <person name="Arachchi H.M."/>
            <person name="Berlin A."/>
            <person name="Chapman S.B."/>
            <person name="Gearin G."/>
            <person name="Goldberg J."/>
            <person name="Griggs A."/>
            <person name="Gujja S."/>
            <person name="Hansen M."/>
            <person name="Heiman D."/>
            <person name="Howarth C."/>
            <person name="Larimer J."/>
            <person name="Lui A."/>
            <person name="MacDonald P.J.P."/>
            <person name="McCowen C."/>
            <person name="Montmayeur A."/>
            <person name="Murphy C."/>
            <person name="Neiman D."/>
            <person name="Pearson M."/>
            <person name="Priest M."/>
            <person name="Roberts A."/>
            <person name="Saif S."/>
            <person name="Shea T."/>
            <person name="Sisk P."/>
            <person name="Stolte C."/>
            <person name="Sykes S."/>
            <person name="Wortman J."/>
            <person name="Nusbaum C."/>
            <person name="Birren B."/>
        </authorList>
    </citation>
    <scope>NUCLEOTIDE SEQUENCE [LARGE SCALE GENOMIC DNA]</scope>
    <source>
        <strain evidence="10 11">CCUG 37842</strain>
    </source>
</reference>
<feature type="binding site" evidence="8">
    <location>
        <position position="198"/>
    </location>
    <ligand>
        <name>Ca(2+)</name>
        <dbReference type="ChEBI" id="CHEBI:29108"/>
        <label>1</label>
    </ligand>
</feature>
<dbReference type="Pfam" id="PF00128">
    <property type="entry name" value="Alpha-amylase"/>
    <property type="match status" value="1"/>
</dbReference>
<dbReference type="PATRIC" id="fig|883113.3.peg.671"/>
<keyword evidence="5" id="KW-0119">Carbohydrate metabolism</keyword>
<dbReference type="InterPro" id="IPR013776">
    <property type="entry name" value="A-amylase_thermo"/>
</dbReference>
<dbReference type="Gene3D" id="2.60.40.1180">
    <property type="entry name" value="Golgi alpha-mannosidase II"/>
    <property type="match status" value="1"/>
</dbReference>
<dbReference type="NCBIfam" id="NF006968">
    <property type="entry name" value="PRK09441.1-1"/>
    <property type="match status" value="1"/>
</dbReference>
<sequence>MEKNPLLMQYFEWYLPNDGQHWQRLIEDAEHLSQIGVDNVWFPPVTKATSTDDVGYGIYDLWDLGEFDQNGAVRTKYGDKASLLQAIQALKAVGIRPIADLVLNHKANADGKERFRVLKMDPNQRNQPLSEPYEIEAWTYFSFPNRQQQYDDFEWHWYHFSGIDYDASHDEMGIYMILGDQKGWANNETVAAEYGNYDYLMFADIDYRHPEVVDQTKKWIHWFLEETGFEGFRLDAIKHIDASFMKGLIGEIQAKKGENFYIFGEYWNPDYHDTRHYLGQLDYQLDLFDVALHMNFYQASHGGNQYDMRQIFQGSLVEDHPMMAVTFVNNHDTQANQSLESQVDDWFIPLAYALILLRQGGLPTLFYGDYYGQGEGGHPTAFQDQIDPLLYLRLHHAYGDQVDYFDHGNTIGWTRLGNDDHPEGIAVVLTNGDAGYKEMSMGALNAGKIFVDYLGNHEGQVQLDDAGKGQFPVSPGSVSVWIHQDCCPAK</sequence>
<feature type="binding site" evidence="8">
    <location>
        <position position="239"/>
    </location>
    <ligand>
        <name>Ca(2+)</name>
        <dbReference type="ChEBI" id="CHEBI:29108"/>
        <label>1</label>
    </ligand>
</feature>
<dbReference type="SMART" id="SM00642">
    <property type="entry name" value="Aamy"/>
    <property type="match status" value="1"/>
</dbReference>
<keyword evidence="4" id="KW-0378">Hydrolase</keyword>
<comment type="caution">
    <text evidence="10">The sequence shown here is derived from an EMBL/GenBank/DDBJ whole genome shotgun (WGS) entry which is preliminary data.</text>
</comment>
<dbReference type="InterPro" id="IPR006047">
    <property type="entry name" value="GH13_cat_dom"/>
</dbReference>
<keyword evidence="3 8" id="KW-0479">Metal-binding</keyword>
<evidence type="ECO:0000313" key="10">
    <source>
        <dbReference type="EMBL" id="EHR37491.1"/>
    </source>
</evidence>
<dbReference type="InterPro" id="IPR017853">
    <property type="entry name" value="GH"/>
</dbReference>
<dbReference type="InterPro" id="IPR015237">
    <property type="entry name" value="Alpha-amylase_C_pro"/>
</dbReference>
<dbReference type="Gene3D" id="3.20.20.80">
    <property type="entry name" value="Glycosidases"/>
    <property type="match status" value="1"/>
</dbReference>
<feature type="active site" description="Proton donor" evidence="7">
    <location>
        <position position="265"/>
    </location>
</feature>
<feature type="binding site" evidence="8">
    <location>
        <position position="206"/>
    </location>
    <ligand>
        <name>Ca(2+)</name>
        <dbReference type="ChEBI" id="CHEBI:29108"/>
        <label>2</label>
    </ligand>
</feature>
<dbReference type="Proteomes" id="UP000006190">
    <property type="component" value="Unassembled WGS sequence"/>
</dbReference>
<dbReference type="OrthoDB" id="9805159at2"/>
<dbReference type="Pfam" id="PF09154">
    <property type="entry name" value="Alpha-amy_C_pro"/>
    <property type="match status" value="1"/>
</dbReference>
<evidence type="ECO:0000256" key="8">
    <source>
        <dbReference type="PIRSR" id="PIRSR001021-2"/>
    </source>
</evidence>
<dbReference type="GO" id="GO:0005975">
    <property type="term" value="P:carbohydrate metabolic process"/>
    <property type="evidence" value="ECO:0007669"/>
    <property type="project" value="InterPro"/>
</dbReference>
<organism evidence="10 11">
    <name type="scientific">Facklamia languida CCUG 37842</name>
    <dbReference type="NCBI Taxonomy" id="883113"/>
    <lineage>
        <taxon>Bacteria</taxon>
        <taxon>Bacillati</taxon>
        <taxon>Bacillota</taxon>
        <taxon>Bacilli</taxon>
        <taxon>Lactobacillales</taxon>
        <taxon>Aerococcaceae</taxon>
        <taxon>Facklamia</taxon>
    </lineage>
</organism>
<dbReference type="STRING" id="883113.HMPREF9708_00670"/>
<dbReference type="InterPro" id="IPR013780">
    <property type="entry name" value="Glyco_hydro_b"/>
</dbReference>
<dbReference type="PANTHER" id="PTHR43447">
    <property type="entry name" value="ALPHA-AMYLASE"/>
    <property type="match status" value="1"/>
</dbReference>
<evidence type="ECO:0000259" key="9">
    <source>
        <dbReference type="SMART" id="SM00642"/>
    </source>
</evidence>
<keyword evidence="6" id="KW-0326">Glycosidase</keyword>
<feature type="binding site" evidence="8">
    <location>
        <position position="204"/>
    </location>
    <ligand>
        <name>Ca(2+)</name>
        <dbReference type="ChEBI" id="CHEBI:29108"/>
        <label>1</label>
    </ligand>
</feature>
<dbReference type="eggNOG" id="COG0366">
    <property type="taxonomic scope" value="Bacteria"/>
</dbReference>
<proteinExistence type="inferred from homology"/>
<evidence type="ECO:0000256" key="7">
    <source>
        <dbReference type="PIRSR" id="PIRSR001021-1"/>
    </source>
</evidence>
<evidence type="ECO:0000256" key="5">
    <source>
        <dbReference type="ARBA" id="ARBA00023277"/>
    </source>
</evidence>
<dbReference type="GO" id="GO:0005509">
    <property type="term" value="F:calcium ion binding"/>
    <property type="evidence" value="ECO:0007669"/>
    <property type="project" value="InterPro"/>
</dbReference>
<evidence type="ECO:0000256" key="3">
    <source>
        <dbReference type="ARBA" id="ARBA00022723"/>
    </source>
</evidence>
<evidence type="ECO:0000256" key="4">
    <source>
        <dbReference type="ARBA" id="ARBA00022801"/>
    </source>
</evidence>
<name>H3NII1_9LACT</name>
<dbReference type="Gene3D" id="2.40.30.140">
    <property type="match status" value="1"/>
</dbReference>
<dbReference type="AlphaFoldDB" id="H3NII1"/>
<protein>
    <recommendedName>
        <fullName evidence="9">Glycosyl hydrolase family 13 catalytic domain-containing protein</fullName>
    </recommendedName>
</protein>
<dbReference type="SUPFAM" id="SSF51011">
    <property type="entry name" value="Glycosyl hydrolase domain"/>
    <property type="match status" value="1"/>
</dbReference>
<dbReference type="SUPFAM" id="SSF51445">
    <property type="entry name" value="(Trans)glycosidases"/>
    <property type="match status" value="1"/>
</dbReference>
<feature type="domain" description="Glycosyl hydrolase family 13 catalytic" evidence="9">
    <location>
        <begin position="5"/>
        <end position="393"/>
    </location>
</feature>
<gene>
    <name evidence="10" type="ORF">HMPREF9708_00670</name>
</gene>
<dbReference type="EMBL" id="AGEG01000006">
    <property type="protein sequence ID" value="EHR37491.1"/>
    <property type="molecule type" value="Genomic_DNA"/>
</dbReference>
<feature type="binding site" evidence="8">
    <location>
        <position position="104"/>
    </location>
    <ligand>
        <name>Ca(2+)</name>
        <dbReference type="ChEBI" id="CHEBI:29108"/>
        <label>1</label>
    </ligand>
</feature>
<evidence type="ECO:0000256" key="6">
    <source>
        <dbReference type="ARBA" id="ARBA00023295"/>
    </source>
</evidence>